<dbReference type="GO" id="GO:0000981">
    <property type="term" value="F:DNA-binding transcription factor activity, RNA polymerase II-specific"/>
    <property type="evidence" value="ECO:0007669"/>
    <property type="project" value="TreeGrafter"/>
</dbReference>
<accession>A0AAN6IAA7</accession>
<keyword evidence="1" id="KW-0805">Transcription regulation</keyword>
<organism evidence="5 6">
    <name type="scientific">Exophiala viscosa</name>
    <dbReference type="NCBI Taxonomy" id="2486360"/>
    <lineage>
        <taxon>Eukaryota</taxon>
        <taxon>Fungi</taxon>
        <taxon>Dikarya</taxon>
        <taxon>Ascomycota</taxon>
        <taxon>Pezizomycotina</taxon>
        <taxon>Eurotiomycetes</taxon>
        <taxon>Chaetothyriomycetidae</taxon>
        <taxon>Chaetothyriales</taxon>
        <taxon>Herpotrichiellaceae</taxon>
        <taxon>Exophiala</taxon>
    </lineage>
</organism>
<evidence type="ECO:0000259" key="4">
    <source>
        <dbReference type="SMART" id="SM00906"/>
    </source>
</evidence>
<sequence>MNDVTVELSTAPVPPGKRSVATFSRTMPFGAFEWDESDEISGLDGSANTSELHESGSGYLGNVSSAAFLHVAGISFASLDILPSSPTSIGEISAGMERLDTYINAYFSVFHTSYPILHEATFRAQQVEIIARPPQVLWQSLTYIVAAIGATATASDRTLHQSYFKTAKLALTINILECGNMTTVQVLALFAQYLQKSGNKPNQAYNFIGLARRIALSLGLHREVPDSSNINTNAWKIENRRRVWWCLFVLDFEMSLTLSRPIELLQGADVQIPLNILDETLTMTATQMPEEVLETTIYTGLICQAQFNVAIADIYNCLLDEDNPAAEQVIAADDEMIRGWSASLPPFFAEHMPQDPKFVLSHSILHLRPWNFRIVMYRPFLIQAMEAASTSLASPPSKALDAIFTAARRCQEAAKETISKVDAVMPYLPKTQLASWYMLWFLFQAAVIAALSLRDCQDAAEAEQWRNQVDCTVRLMRTIECLVSKAARCVQIVENVVLSRSAQPIDLDLGEIPSADFDADFNEMGIMFNSSLPDQFGHTDLID</sequence>
<name>A0AAN6IAA7_9EURO</name>
<dbReference type="EMBL" id="MU404358">
    <property type="protein sequence ID" value="KAI1610492.1"/>
    <property type="molecule type" value="Genomic_DNA"/>
</dbReference>
<dbReference type="InterPro" id="IPR007219">
    <property type="entry name" value="XnlR_reg_dom"/>
</dbReference>
<protein>
    <submittedName>
        <fullName evidence="5">Fungal-specific transcription factor domain-containing protein</fullName>
    </submittedName>
</protein>
<evidence type="ECO:0000313" key="6">
    <source>
        <dbReference type="Proteomes" id="UP001203852"/>
    </source>
</evidence>
<feature type="domain" description="Xylanolytic transcriptional activator regulatory" evidence="4">
    <location>
        <begin position="204"/>
        <end position="279"/>
    </location>
</feature>
<dbReference type="GO" id="GO:0000978">
    <property type="term" value="F:RNA polymerase II cis-regulatory region sequence-specific DNA binding"/>
    <property type="evidence" value="ECO:0007669"/>
    <property type="project" value="TreeGrafter"/>
</dbReference>
<dbReference type="GO" id="GO:0005634">
    <property type="term" value="C:nucleus"/>
    <property type="evidence" value="ECO:0007669"/>
    <property type="project" value="TreeGrafter"/>
</dbReference>
<dbReference type="PANTHER" id="PTHR47424:SF2">
    <property type="entry name" value="TRANSCRIPTION FACTOR DOMAIN-CONTAINING PROTEIN-RELATED"/>
    <property type="match status" value="1"/>
</dbReference>
<dbReference type="CDD" id="cd12148">
    <property type="entry name" value="fungal_TF_MHR"/>
    <property type="match status" value="1"/>
</dbReference>
<evidence type="ECO:0000313" key="5">
    <source>
        <dbReference type="EMBL" id="KAI1610492.1"/>
    </source>
</evidence>
<evidence type="ECO:0000256" key="1">
    <source>
        <dbReference type="ARBA" id="ARBA00023015"/>
    </source>
</evidence>
<reference evidence="5" key="1">
    <citation type="journal article" date="2022" name="bioRxiv">
        <title>Deciphering the potential niche of two novel black yeast fungi from a biological soil crust based on their genomes, phenotypes, and melanin regulation.</title>
        <authorList>
            <consortium name="DOE Joint Genome Institute"/>
            <person name="Carr E.C."/>
            <person name="Barton Q."/>
            <person name="Grambo S."/>
            <person name="Sullivan M."/>
            <person name="Renfro C.M."/>
            <person name="Kuo A."/>
            <person name="Pangilinan J."/>
            <person name="Lipzen A."/>
            <person name="Keymanesh K."/>
            <person name="Savage E."/>
            <person name="Barry K."/>
            <person name="Grigoriev I.V."/>
            <person name="Riekhof W.R."/>
            <person name="Harris S.S."/>
        </authorList>
    </citation>
    <scope>NUCLEOTIDE SEQUENCE</scope>
    <source>
        <strain evidence="5">JF 03-4F</strain>
    </source>
</reference>
<dbReference type="GO" id="GO:0006351">
    <property type="term" value="P:DNA-templated transcription"/>
    <property type="evidence" value="ECO:0007669"/>
    <property type="project" value="InterPro"/>
</dbReference>
<dbReference type="AlphaFoldDB" id="A0AAN6IAA7"/>
<gene>
    <name evidence="5" type="ORF">EDD36DRAFT_490724</name>
</gene>
<dbReference type="Pfam" id="PF04082">
    <property type="entry name" value="Fungal_trans"/>
    <property type="match status" value="1"/>
</dbReference>
<dbReference type="SMART" id="SM00906">
    <property type="entry name" value="Fungal_trans"/>
    <property type="match status" value="1"/>
</dbReference>
<evidence type="ECO:0000256" key="3">
    <source>
        <dbReference type="ARBA" id="ARBA00023242"/>
    </source>
</evidence>
<dbReference type="InterPro" id="IPR051127">
    <property type="entry name" value="Fungal_SecMet_Regulators"/>
</dbReference>
<dbReference type="GO" id="GO:0008270">
    <property type="term" value="F:zinc ion binding"/>
    <property type="evidence" value="ECO:0007669"/>
    <property type="project" value="InterPro"/>
</dbReference>
<dbReference type="GO" id="GO:0000435">
    <property type="term" value="P:positive regulation of transcription from RNA polymerase II promoter by galactose"/>
    <property type="evidence" value="ECO:0007669"/>
    <property type="project" value="TreeGrafter"/>
</dbReference>
<keyword evidence="3" id="KW-0539">Nucleus</keyword>
<evidence type="ECO:0000256" key="2">
    <source>
        <dbReference type="ARBA" id="ARBA00023163"/>
    </source>
</evidence>
<dbReference type="PANTHER" id="PTHR47424">
    <property type="entry name" value="REGULATORY PROTEIN GAL4"/>
    <property type="match status" value="1"/>
</dbReference>
<proteinExistence type="predicted"/>
<dbReference type="Proteomes" id="UP001203852">
    <property type="component" value="Unassembled WGS sequence"/>
</dbReference>
<comment type="caution">
    <text evidence="5">The sequence shown here is derived from an EMBL/GenBank/DDBJ whole genome shotgun (WGS) entry which is preliminary data.</text>
</comment>
<keyword evidence="2" id="KW-0804">Transcription</keyword>
<keyword evidence="6" id="KW-1185">Reference proteome</keyword>